<dbReference type="SUPFAM" id="SSF49899">
    <property type="entry name" value="Concanavalin A-like lectins/glucanases"/>
    <property type="match status" value="1"/>
</dbReference>
<name>K0TN47_THAOC</name>
<protein>
    <submittedName>
        <fullName evidence="1">Uncharacterized protein</fullName>
    </submittedName>
</protein>
<evidence type="ECO:0000313" key="1">
    <source>
        <dbReference type="EMBL" id="EJK76851.1"/>
    </source>
</evidence>
<gene>
    <name evidence="1" type="ORF">THAOC_01362</name>
</gene>
<dbReference type="InterPro" id="IPR013320">
    <property type="entry name" value="ConA-like_dom_sf"/>
</dbReference>
<reference evidence="1 2" key="1">
    <citation type="journal article" date="2012" name="Genome Biol.">
        <title>Genome and low-iron response of an oceanic diatom adapted to chronic iron limitation.</title>
        <authorList>
            <person name="Lommer M."/>
            <person name="Specht M."/>
            <person name="Roy A.S."/>
            <person name="Kraemer L."/>
            <person name="Andreson R."/>
            <person name="Gutowska M.A."/>
            <person name="Wolf J."/>
            <person name="Bergner S.V."/>
            <person name="Schilhabel M.B."/>
            <person name="Klostermeier U.C."/>
            <person name="Beiko R.G."/>
            <person name="Rosenstiel P."/>
            <person name="Hippler M."/>
            <person name="Laroche J."/>
        </authorList>
    </citation>
    <scope>NUCLEOTIDE SEQUENCE [LARGE SCALE GENOMIC DNA]</scope>
    <source>
        <strain evidence="1 2">CCMP1005</strain>
    </source>
</reference>
<dbReference type="Gene3D" id="2.60.120.200">
    <property type="match status" value="1"/>
</dbReference>
<feature type="non-terminal residue" evidence="1">
    <location>
        <position position="1"/>
    </location>
</feature>
<dbReference type="EMBL" id="AGNL01001618">
    <property type="protein sequence ID" value="EJK76851.1"/>
    <property type="molecule type" value="Genomic_DNA"/>
</dbReference>
<evidence type="ECO:0000313" key="2">
    <source>
        <dbReference type="Proteomes" id="UP000266841"/>
    </source>
</evidence>
<sequence length="404" mass="44098">LQPNVAWFRSGTFDLESKTWPNYVPGGYYATLSGTGLSEVTESGHGAKREVTALKGTTADKIDFGNVIKTEFTICSVTRYTGGTKRRIFNGSEANWLHGHHGGKAGVAYYEGWKTSNTNNVDPNTDWVLMCGTNAGSQLKLVNGVSKGTANSGQGNVKLWINGGPSMPGESSDFAVAEVMVWDRGLTSDEMYSSSNYLADKIWRGNSQSILLSGSKRSPSYNSNSVSYKACSEFAVALDEIYQHRDMETYPQENPMLKDAGVKLSPAMSGNDVLGQIQFPNAVVLRQDNSSGIKTFSEYKIRHFENFPGDEEVNKGPWRYNAEDKFRYDYSGEVPSRGNGKTDSTDICHHCIKFLQSILDAPQATTMAIRPQSPCKLAISLSTYLLGGLQASGAECNSKGAQKQ</sequence>
<keyword evidence="2" id="KW-1185">Reference proteome</keyword>
<dbReference type="OrthoDB" id="418382at2759"/>
<proteinExistence type="predicted"/>
<organism evidence="1 2">
    <name type="scientific">Thalassiosira oceanica</name>
    <name type="common">Marine diatom</name>
    <dbReference type="NCBI Taxonomy" id="159749"/>
    <lineage>
        <taxon>Eukaryota</taxon>
        <taxon>Sar</taxon>
        <taxon>Stramenopiles</taxon>
        <taxon>Ochrophyta</taxon>
        <taxon>Bacillariophyta</taxon>
        <taxon>Coscinodiscophyceae</taxon>
        <taxon>Thalassiosirophycidae</taxon>
        <taxon>Thalassiosirales</taxon>
        <taxon>Thalassiosiraceae</taxon>
        <taxon>Thalassiosira</taxon>
    </lineage>
</organism>
<dbReference type="Proteomes" id="UP000266841">
    <property type="component" value="Unassembled WGS sequence"/>
</dbReference>
<accession>K0TN47</accession>
<comment type="caution">
    <text evidence="1">The sequence shown here is derived from an EMBL/GenBank/DDBJ whole genome shotgun (WGS) entry which is preliminary data.</text>
</comment>
<dbReference type="eggNOG" id="ENOG502QRPA">
    <property type="taxonomic scope" value="Eukaryota"/>
</dbReference>
<dbReference type="AlphaFoldDB" id="K0TN47"/>